<dbReference type="AlphaFoldDB" id="A0A183GCV3"/>
<dbReference type="WBParaSite" id="HPBE_0002003201-mRNA-1">
    <property type="protein sequence ID" value="HPBE_0002003201-mRNA-1"/>
    <property type="gene ID" value="HPBE_0002003201"/>
</dbReference>
<gene>
    <name evidence="2" type="ORF">HPBE_LOCUS20031</name>
</gene>
<organism evidence="3 4">
    <name type="scientific">Heligmosomoides polygyrus</name>
    <name type="common">Parasitic roundworm</name>
    <dbReference type="NCBI Taxonomy" id="6339"/>
    <lineage>
        <taxon>Eukaryota</taxon>
        <taxon>Metazoa</taxon>
        <taxon>Ecdysozoa</taxon>
        <taxon>Nematoda</taxon>
        <taxon>Chromadorea</taxon>
        <taxon>Rhabditida</taxon>
        <taxon>Rhabditina</taxon>
        <taxon>Rhabditomorpha</taxon>
        <taxon>Strongyloidea</taxon>
        <taxon>Heligmosomidae</taxon>
        <taxon>Heligmosomoides</taxon>
    </lineage>
</organism>
<dbReference type="OrthoDB" id="407509at2759"/>
<evidence type="ECO:0000313" key="4">
    <source>
        <dbReference type="WBParaSite" id="HPBE_0002003201-mRNA-1"/>
    </source>
</evidence>
<sequence length="208" mass="24180">MTICTYNVRTLASEASDEDLMMQPMKMKYDVIGLTEMRRHHSLHAPYDTGEELFLEACDSREGNLPVFVAYAPTSDYDDEEVEAFYVELEKFYKEDHTFYKVIVDDFNAKIEPKGRRKNFTSELTVWSGTSKVKGCLSWKPTAPEVSLPTMDLEILRWQVPQRDRPHHPQPQILPDQRLRCLQVLHEMGPPPPSDYPLFASRREGREV</sequence>
<evidence type="ECO:0000256" key="1">
    <source>
        <dbReference type="SAM" id="MobiDB-lite"/>
    </source>
</evidence>
<dbReference type="Proteomes" id="UP000050761">
    <property type="component" value="Unassembled WGS sequence"/>
</dbReference>
<protein>
    <submittedName>
        <fullName evidence="4">Endo/exonuclease/phosphatase domain-containing protein</fullName>
    </submittedName>
</protein>
<dbReference type="SUPFAM" id="SSF56219">
    <property type="entry name" value="DNase I-like"/>
    <property type="match status" value="1"/>
</dbReference>
<accession>A0A3P8CHK1</accession>
<proteinExistence type="predicted"/>
<name>A0A183GCV3_HELPZ</name>
<keyword evidence="3" id="KW-1185">Reference proteome</keyword>
<reference evidence="4" key="2">
    <citation type="submission" date="2019-09" db="UniProtKB">
        <authorList>
            <consortium name="WormBaseParasite"/>
        </authorList>
    </citation>
    <scope>IDENTIFICATION</scope>
</reference>
<feature type="region of interest" description="Disordered" evidence="1">
    <location>
        <begin position="186"/>
        <end position="208"/>
    </location>
</feature>
<dbReference type="EMBL" id="UZAH01031803">
    <property type="protein sequence ID" value="VDP17945.1"/>
    <property type="molecule type" value="Genomic_DNA"/>
</dbReference>
<dbReference type="InterPro" id="IPR036691">
    <property type="entry name" value="Endo/exonu/phosph_ase_sf"/>
</dbReference>
<accession>A0A183GCV3</accession>
<evidence type="ECO:0000313" key="2">
    <source>
        <dbReference type="EMBL" id="VDP17945.1"/>
    </source>
</evidence>
<dbReference type="Gene3D" id="3.60.10.10">
    <property type="entry name" value="Endonuclease/exonuclease/phosphatase"/>
    <property type="match status" value="1"/>
</dbReference>
<reference evidence="2 3" key="1">
    <citation type="submission" date="2018-11" db="EMBL/GenBank/DDBJ databases">
        <authorList>
            <consortium name="Pathogen Informatics"/>
        </authorList>
    </citation>
    <scope>NUCLEOTIDE SEQUENCE [LARGE SCALE GENOMIC DNA]</scope>
</reference>
<evidence type="ECO:0000313" key="3">
    <source>
        <dbReference type="Proteomes" id="UP000050761"/>
    </source>
</evidence>